<dbReference type="EMBL" id="JBHYTS010000028">
    <property type="protein sequence ID" value="MFE1752603.1"/>
    <property type="molecule type" value="Genomic_DNA"/>
</dbReference>
<reference evidence="2 3" key="1">
    <citation type="submission" date="2024-09" db="EMBL/GenBank/DDBJ databases">
        <title>The Natural Products Discovery Center: Release of the First 8490 Sequenced Strains for Exploring Actinobacteria Biosynthetic Diversity.</title>
        <authorList>
            <person name="Kalkreuter E."/>
            <person name="Kautsar S.A."/>
            <person name="Yang D."/>
            <person name="Bader C.D."/>
            <person name="Teijaro C.N."/>
            <person name="Fluegel L."/>
            <person name="Davis C.M."/>
            <person name="Simpson J.R."/>
            <person name="Lauterbach L."/>
            <person name="Steele A.D."/>
            <person name="Gui C."/>
            <person name="Meng S."/>
            <person name="Li G."/>
            <person name="Viehrig K."/>
            <person name="Ye F."/>
            <person name="Su P."/>
            <person name="Kiefer A.F."/>
            <person name="Nichols A."/>
            <person name="Cepeda A.J."/>
            <person name="Yan W."/>
            <person name="Fan B."/>
            <person name="Jiang Y."/>
            <person name="Adhikari A."/>
            <person name="Zheng C.-J."/>
            <person name="Schuster L."/>
            <person name="Cowan T.M."/>
            <person name="Smanski M.J."/>
            <person name="Chevrette M.G."/>
            <person name="De Carvalho L.P.S."/>
            <person name="Shen B."/>
        </authorList>
    </citation>
    <scope>NUCLEOTIDE SEQUENCE [LARGE SCALE GENOMIC DNA]</scope>
    <source>
        <strain evidence="2 3">NPDC059500</strain>
    </source>
</reference>
<gene>
    <name evidence="2" type="ORF">ACFW88_19010</name>
</gene>
<feature type="region of interest" description="Disordered" evidence="1">
    <location>
        <begin position="29"/>
        <end position="74"/>
    </location>
</feature>
<proteinExistence type="predicted"/>
<sequence length="74" mass="7708">MPAAENPSRPYAPAATAVSMRDLLASCAAAEAVSRPPRAPEPRPEGLTPRSPRPADGPGKPRGPRPADDRREAA</sequence>
<evidence type="ECO:0000256" key="1">
    <source>
        <dbReference type="SAM" id="MobiDB-lite"/>
    </source>
</evidence>
<evidence type="ECO:0000313" key="2">
    <source>
        <dbReference type="EMBL" id="MFE1752603.1"/>
    </source>
</evidence>
<evidence type="ECO:0000313" key="3">
    <source>
        <dbReference type="Proteomes" id="UP001599756"/>
    </source>
</evidence>
<organism evidence="2 3">
    <name type="scientific">Streptomyces anandii</name>
    <dbReference type="NCBI Taxonomy" id="285454"/>
    <lineage>
        <taxon>Bacteria</taxon>
        <taxon>Bacillati</taxon>
        <taxon>Actinomycetota</taxon>
        <taxon>Actinomycetes</taxon>
        <taxon>Kitasatosporales</taxon>
        <taxon>Streptomycetaceae</taxon>
        <taxon>Streptomyces</taxon>
    </lineage>
</organism>
<dbReference type="RefSeq" id="WP_381801940.1">
    <property type="nucleotide sequence ID" value="NZ_JBHYTS010000028.1"/>
</dbReference>
<comment type="caution">
    <text evidence="2">The sequence shown here is derived from an EMBL/GenBank/DDBJ whole genome shotgun (WGS) entry which is preliminary data.</text>
</comment>
<name>A0ABW6H7W5_9ACTN</name>
<feature type="compositionally biased region" description="Basic and acidic residues" evidence="1">
    <location>
        <begin position="65"/>
        <end position="74"/>
    </location>
</feature>
<protein>
    <submittedName>
        <fullName evidence="2">Uncharacterized protein</fullName>
    </submittedName>
</protein>
<accession>A0ABW6H7W5</accession>
<dbReference type="Proteomes" id="UP001599756">
    <property type="component" value="Unassembled WGS sequence"/>
</dbReference>
<keyword evidence="3" id="KW-1185">Reference proteome</keyword>